<dbReference type="RefSeq" id="WP_036816558.1">
    <property type="nucleotide sequence ID" value="NZ_JGVO01000035.1"/>
</dbReference>
<protein>
    <submittedName>
        <fullName evidence="2">SDR family NAD(P)-dependent oxidoreductase</fullName>
    </submittedName>
</protein>
<evidence type="ECO:0000313" key="3">
    <source>
        <dbReference type="Proteomes" id="UP000241771"/>
    </source>
</evidence>
<dbReference type="EMBL" id="PYMA01000034">
    <property type="protein sequence ID" value="PSW09156.1"/>
    <property type="molecule type" value="Genomic_DNA"/>
</dbReference>
<evidence type="ECO:0000259" key="1">
    <source>
        <dbReference type="Pfam" id="PF05368"/>
    </source>
</evidence>
<comment type="caution">
    <text evidence="2">The sequence shown here is derived from an EMBL/GenBank/DDBJ whole genome shotgun (WGS) entry which is preliminary data.</text>
</comment>
<dbReference type="Pfam" id="PF05368">
    <property type="entry name" value="NmrA"/>
    <property type="match status" value="1"/>
</dbReference>
<dbReference type="InterPro" id="IPR052718">
    <property type="entry name" value="NmrA-type_oxidoreductase"/>
</dbReference>
<evidence type="ECO:0000313" key="2">
    <source>
        <dbReference type="EMBL" id="PSW09156.1"/>
    </source>
</evidence>
<sequence>MSDRKILVTGASGKLGKQVVSYLLEDFAVSPSQLIVTTRKAESLKALADKGVDVREADFANPDSLVEAFKGASSLLLISIDAAGPRTQPHLNAVAAAEQAGVEHIAYTSMPAAEQSPVVFAHEHEATEKAIKDSAIANATIMRNNWYFENIPEYFASILQTGHWLTSAEEGRSAQLSRKDLAYAAAAALVSPAKGIVTLLLNGGKSQTHAEMAQLMDKVLGTSINMVNLTDDQYQSQLETFGLPEPIIALCTTMDHHNRENLSDGTSEAFEQLTGRKPQSFEAWLEANKTELQKLANL</sequence>
<dbReference type="Proteomes" id="UP000241771">
    <property type="component" value="Unassembled WGS sequence"/>
</dbReference>
<name>A0A2T3N7T6_9GAMM</name>
<dbReference type="SUPFAM" id="SSF51735">
    <property type="entry name" value="NAD(P)-binding Rossmann-fold domains"/>
    <property type="match status" value="1"/>
</dbReference>
<accession>A0A2T3N7T6</accession>
<dbReference type="InterPro" id="IPR008030">
    <property type="entry name" value="NmrA-like"/>
</dbReference>
<dbReference type="Gene3D" id="3.90.25.10">
    <property type="entry name" value="UDP-galactose 4-epimerase, domain 1"/>
    <property type="match status" value="1"/>
</dbReference>
<reference evidence="2 3" key="1">
    <citation type="submission" date="2018-01" db="EMBL/GenBank/DDBJ databases">
        <title>Whole genome sequencing of Histamine producing bacteria.</title>
        <authorList>
            <person name="Butler K."/>
        </authorList>
    </citation>
    <scope>NUCLEOTIDE SEQUENCE [LARGE SCALE GENOMIC DNA]</scope>
    <source>
        <strain evidence="2 3">DSM 100436</strain>
    </source>
</reference>
<dbReference type="OrthoDB" id="5510591at2"/>
<feature type="domain" description="NmrA-like" evidence="1">
    <location>
        <begin position="3"/>
        <end position="285"/>
    </location>
</feature>
<dbReference type="InterPro" id="IPR036291">
    <property type="entry name" value="NAD(P)-bd_dom_sf"/>
</dbReference>
<keyword evidence="3" id="KW-1185">Reference proteome</keyword>
<proteinExistence type="predicted"/>
<dbReference type="PANTHER" id="PTHR47129:SF1">
    <property type="entry name" value="NMRA-LIKE DOMAIN-CONTAINING PROTEIN"/>
    <property type="match status" value="1"/>
</dbReference>
<dbReference type="PANTHER" id="PTHR47129">
    <property type="entry name" value="QUINONE OXIDOREDUCTASE 2"/>
    <property type="match status" value="1"/>
</dbReference>
<dbReference type="Gene3D" id="3.40.50.720">
    <property type="entry name" value="NAD(P)-binding Rossmann-like Domain"/>
    <property type="match status" value="1"/>
</dbReference>
<gene>
    <name evidence="2" type="ORF">C9I98_26095</name>
</gene>
<dbReference type="AlphaFoldDB" id="A0A2T3N7T6"/>
<dbReference type="CDD" id="cd05269">
    <property type="entry name" value="TMR_SDR_a"/>
    <property type="match status" value="1"/>
</dbReference>
<organism evidence="2 3">
    <name type="scientific">Photobacterium sanctipauli</name>
    <dbReference type="NCBI Taxonomy" id="1342794"/>
    <lineage>
        <taxon>Bacteria</taxon>
        <taxon>Pseudomonadati</taxon>
        <taxon>Pseudomonadota</taxon>
        <taxon>Gammaproteobacteria</taxon>
        <taxon>Vibrionales</taxon>
        <taxon>Vibrionaceae</taxon>
        <taxon>Photobacterium</taxon>
    </lineage>
</organism>